<dbReference type="InterPro" id="IPR052155">
    <property type="entry name" value="Biofilm_reg_signaling"/>
</dbReference>
<accession>A0ABT8DSA9</accession>
<dbReference type="InterPro" id="IPR000014">
    <property type="entry name" value="PAS"/>
</dbReference>
<dbReference type="SUPFAM" id="SSF55785">
    <property type="entry name" value="PYP-like sensor domain (PAS domain)"/>
    <property type="match status" value="4"/>
</dbReference>
<dbReference type="InterPro" id="IPR000700">
    <property type="entry name" value="PAS-assoc_C"/>
</dbReference>
<dbReference type="PROSITE" id="PS50112">
    <property type="entry name" value="PAS"/>
    <property type="match status" value="2"/>
</dbReference>
<keyword evidence="4" id="KW-1185">Reference proteome</keyword>
<dbReference type="Pfam" id="PF07568">
    <property type="entry name" value="HisKA_2"/>
    <property type="match status" value="1"/>
</dbReference>
<dbReference type="Gene3D" id="3.30.450.20">
    <property type="entry name" value="PAS domain"/>
    <property type="match status" value="4"/>
</dbReference>
<feature type="domain" description="PAS" evidence="1">
    <location>
        <begin position="389"/>
        <end position="433"/>
    </location>
</feature>
<dbReference type="Gene3D" id="3.30.565.10">
    <property type="entry name" value="Histidine kinase-like ATPase, C-terminal domain"/>
    <property type="match status" value="1"/>
</dbReference>
<dbReference type="RefSeq" id="WP_290358130.1">
    <property type="nucleotide sequence ID" value="NZ_JAUHHC010000002.1"/>
</dbReference>
<dbReference type="Proteomes" id="UP001228044">
    <property type="component" value="Unassembled WGS sequence"/>
</dbReference>
<evidence type="ECO:0000259" key="1">
    <source>
        <dbReference type="PROSITE" id="PS50112"/>
    </source>
</evidence>
<name>A0ABT8DSA9_9BURK</name>
<evidence type="ECO:0000259" key="2">
    <source>
        <dbReference type="PROSITE" id="PS50113"/>
    </source>
</evidence>
<dbReference type="InterPro" id="IPR035965">
    <property type="entry name" value="PAS-like_dom_sf"/>
</dbReference>
<evidence type="ECO:0000313" key="3">
    <source>
        <dbReference type="EMBL" id="MDN3919804.1"/>
    </source>
</evidence>
<dbReference type="SMART" id="SM00086">
    <property type="entry name" value="PAC"/>
    <property type="match status" value="5"/>
</dbReference>
<dbReference type="SMART" id="SM00091">
    <property type="entry name" value="PAS"/>
    <property type="match status" value="5"/>
</dbReference>
<comment type="caution">
    <text evidence="3">The sequence shown here is derived from an EMBL/GenBank/DDBJ whole genome shotgun (WGS) entry which is preliminary data.</text>
</comment>
<dbReference type="InterPro" id="IPR001610">
    <property type="entry name" value="PAC"/>
</dbReference>
<feature type="domain" description="PAS" evidence="1">
    <location>
        <begin position="639"/>
        <end position="710"/>
    </location>
</feature>
<proteinExistence type="predicted"/>
<dbReference type="PANTHER" id="PTHR44757:SF2">
    <property type="entry name" value="BIOFILM ARCHITECTURE MAINTENANCE PROTEIN MBAA"/>
    <property type="match status" value="1"/>
</dbReference>
<dbReference type="EMBL" id="JAUHHC010000002">
    <property type="protein sequence ID" value="MDN3919804.1"/>
    <property type="molecule type" value="Genomic_DNA"/>
</dbReference>
<dbReference type="PANTHER" id="PTHR44757">
    <property type="entry name" value="DIGUANYLATE CYCLASE DGCP"/>
    <property type="match status" value="1"/>
</dbReference>
<gene>
    <name evidence="3" type="ORF">QWJ38_05855</name>
</gene>
<dbReference type="SUPFAM" id="SSF55874">
    <property type="entry name" value="ATPase domain of HSP90 chaperone/DNA topoisomerase II/histidine kinase"/>
    <property type="match status" value="1"/>
</dbReference>
<protein>
    <submittedName>
        <fullName evidence="3">PAS domain S-box protein</fullName>
    </submittedName>
</protein>
<organism evidence="3 4">
    <name type="scientific">Roseateles violae</name>
    <dbReference type="NCBI Taxonomy" id="3058042"/>
    <lineage>
        <taxon>Bacteria</taxon>
        <taxon>Pseudomonadati</taxon>
        <taxon>Pseudomonadota</taxon>
        <taxon>Betaproteobacteria</taxon>
        <taxon>Burkholderiales</taxon>
        <taxon>Sphaerotilaceae</taxon>
        <taxon>Roseateles</taxon>
    </lineage>
</organism>
<sequence length="976" mass="105940">MAAPPSFPTDAAMPAPSAAAGDWAEELVRIFWASPFPALVVDGAQRLIAANQVFAALCGREPAQLQGLDAAALLQPVAPNEFRLLDGSGRERRLRAMQHALAAAGKPPLTLLALQDCSAELAAREQAERAQSEIAQWFELSPLALVLYDEHGLLLKSNGAFSALSLQAPATLHQAEPALQQLLAWDRPLGRVADALLAGTGMLRTQASLVDPLGRTRWLQGRLQPLQTAGTAARRFMAVLEDRSSEQERDLAHQQLDALMDTAGVGLATFQQDTGWLRPRPSSLEGGSLGGQRAGLAGLQGIGRDVVEPASLPEFERLQQALKKGERTEVRYAVRHPELGRRWLLTRVEPGRLASGKRTTSVVTLDVTAQQQAETRSEQLKAQQAELEAAERDRELMFSLSDVGIAIVRQGRITRANDALAALTGYRIHELAGLDHQQLFDNADEYRQQLALVQQAVAAEGLWRGERRVRRQDGTALWMQISVRPMRPGAPQEGFIATYVNVDDRRRAQQSLLLQTERERTVLDSVLIGIVTVGRGGIEWMNRSARRMFGGDLAQFLGQDMSTVATPEPEHPFRRRYLDEFDEGQTDSFECRLQARDGREFWVVGNAVVTGTPHSGRQLTYALLDIERRRQAEALTQRAQASLSRIIEAAPLAISLHDAQTLAIVQINQAALALAGRSEQQLLGAGPEQLFGAEQAEPIRRDMREALLSGAPMQREYRLGAGERQRIWDARFLQLAGSAEGGGADGAPEQLLVVASDVTEQRAAEEARLQAAIAQRELLVREVHHRIKNNLQGVAGLLQQIAARRPEVAGVINEAVGQVNAIAQVYGLQVGSSGPLGLRRVVEAIVGSVQRSSGQGIAVQIEGETAERWMLPEAESIPIALSLNELLSNAVKHGPDDAVSCRLSCGSSSVAIEISNTGQLPEGFNVALLPGGVLGLGLVRALLPRRSAVLSIEQDGPRVVSRVELLRPSVKLLDSP</sequence>
<dbReference type="Pfam" id="PF13426">
    <property type="entry name" value="PAS_9"/>
    <property type="match status" value="2"/>
</dbReference>
<dbReference type="PROSITE" id="PS50113">
    <property type="entry name" value="PAC"/>
    <property type="match status" value="1"/>
</dbReference>
<dbReference type="Pfam" id="PF08448">
    <property type="entry name" value="PAS_4"/>
    <property type="match status" value="1"/>
</dbReference>
<dbReference type="NCBIfam" id="TIGR00229">
    <property type="entry name" value="sensory_box"/>
    <property type="match status" value="2"/>
</dbReference>
<feature type="domain" description="PAC" evidence="2">
    <location>
        <begin position="463"/>
        <end position="514"/>
    </location>
</feature>
<dbReference type="InterPro" id="IPR036890">
    <property type="entry name" value="HATPase_C_sf"/>
</dbReference>
<evidence type="ECO:0000313" key="4">
    <source>
        <dbReference type="Proteomes" id="UP001228044"/>
    </source>
</evidence>
<dbReference type="InterPro" id="IPR011495">
    <property type="entry name" value="Sig_transdc_His_kin_sub2_dim/P"/>
</dbReference>
<reference evidence="3 4" key="1">
    <citation type="submission" date="2023-06" db="EMBL/GenBank/DDBJ databases">
        <title>Pelomonas sp. PFR6 16S ribosomal RNA gene Genome sequencing and assembly.</title>
        <authorList>
            <person name="Woo H."/>
        </authorList>
    </citation>
    <scope>NUCLEOTIDE SEQUENCE [LARGE SCALE GENOMIC DNA]</scope>
    <source>
        <strain evidence="3 4">PFR6</strain>
    </source>
</reference>
<dbReference type="InterPro" id="IPR013656">
    <property type="entry name" value="PAS_4"/>
</dbReference>
<dbReference type="CDD" id="cd00130">
    <property type="entry name" value="PAS"/>
    <property type="match status" value="3"/>
</dbReference>